<dbReference type="SMART" id="SM00382">
    <property type="entry name" value="AAA"/>
    <property type="match status" value="1"/>
</dbReference>
<reference evidence="5 6" key="1">
    <citation type="submission" date="2017-09" db="EMBL/GenBank/DDBJ databases">
        <title>Depth-based differentiation of microbial function through sediment-hosted aquifers and enrichment of novel symbionts in the deep terrestrial subsurface.</title>
        <authorList>
            <person name="Probst A.J."/>
            <person name="Ladd B."/>
            <person name="Jarett J.K."/>
            <person name="Geller-Mcgrath D.E."/>
            <person name="Sieber C.M."/>
            <person name="Emerson J.B."/>
            <person name="Anantharaman K."/>
            <person name="Thomas B.C."/>
            <person name="Malmstrom R."/>
            <person name="Stieglmeier M."/>
            <person name="Klingl A."/>
            <person name="Woyke T."/>
            <person name="Ryan C.M."/>
            <person name="Banfield J.F."/>
        </authorList>
    </citation>
    <scope>NUCLEOTIDE SEQUENCE [LARGE SCALE GENOMIC DNA]</scope>
    <source>
        <strain evidence="5">CG23_combo_of_CG06-09_8_20_14_all_41_10</strain>
    </source>
</reference>
<dbReference type="GO" id="GO:0005524">
    <property type="term" value="F:ATP binding"/>
    <property type="evidence" value="ECO:0007669"/>
    <property type="project" value="UniProtKB-KW"/>
</dbReference>
<dbReference type="InterPro" id="IPR027417">
    <property type="entry name" value="P-loop_NTPase"/>
</dbReference>
<accession>A0A2G9ZMJ7</accession>
<evidence type="ECO:0000313" key="5">
    <source>
        <dbReference type="EMBL" id="PIP34387.1"/>
    </source>
</evidence>
<comment type="caution">
    <text evidence="5">The sequence shown here is derived from an EMBL/GenBank/DDBJ whole genome shotgun (WGS) entry which is preliminary data.</text>
</comment>
<dbReference type="InterPro" id="IPR003593">
    <property type="entry name" value="AAA+_ATPase"/>
</dbReference>
<dbReference type="InterPro" id="IPR003439">
    <property type="entry name" value="ABC_transporter-like_ATP-bd"/>
</dbReference>
<evidence type="ECO:0000256" key="3">
    <source>
        <dbReference type="ARBA" id="ARBA00022840"/>
    </source>
</evidence>
<dbReference type="SUPFAM" id="SSF52540">
    <property type="entry name" value="P-loop containing nucleoside triphosphate hydrolases"/>
    <property type="match status" value="1"/>
</dbReference>
<dbReference type="Pfam" id="PF00005">
    <property type="entry name" value="ABC_tran"/>
    <property type="match status" value="1"/>
</dbReference>
<dbReference type="CDD" id="cd03255">
    <property type="entry name" value="ABC_MJ0796_LolCDE_FtsE"/>
    <property type="match status" value="1"/>
</dbReference>
<dbReference type="PROSITE" id="PS50893">
    <property type="entry name" value="ABC_TRANSPORTER_2"/>
    <property type="match status" value="1"/>
</dbReference>
<dbReference type="InterPro" id="IPR017911">
    <property type="entry name" value="MacB-like_ATP-bd"/>
</dbReference>
<evidence type="ECO:0000256" key="2">
    <source>
        <dbReference type="ARBA" id="ARBA00022741"/>
    </source>
</evidence>
<protein>
    <recommendedName>
        <fullName evidence="4">ABC transporter domain-containing protein</fullName>
    </recommendedName>
</protein>
<gene>
    <name evidence="5" type="ORF">COX21_03200</name>
</gene>
<dbReference type="InterPro" id="IPR015854">
    <property type="entry name" value="ABC_transpr_LolD-like"/>
</dbReference>
<organism evidence="5 6">
    <name type="scientific">Candidatus Falkowbacteria bacterium CG23_combo_of_CG06-09_8_20_14_all_41_10</name>
    <dbReference type="NCBI Taxonomy" id="1974571"/>
    <lineage>
        <taxon>Bacteria</taxon>
        <taxon>Candidatus Falkowiibacteriota</taxon>
    </lineage>
</organism>
<evidence type="ECO:0000313" key="6">
    <source>
        <dbReference type="Proteomes" id="UP000231408"/>
    </source>
</evidence>
<dbReference type="GO" id="GO:0098796">
    <property type="term" value="C:membrane protein complex"/>
    <property type="evidence" value="ECO:0007669"/>
    <property type="project" value="UniProtKB-ARBA"/>
</dbReference>
<evidence type="ECO:0000256" key="1">
    <source>
        <dbReference type="ARBA" id="ARBA00022448"/>
    </source>
</evidence>
<proteinExistence type="predicted"/>
<dbReference type="Gene3D" id="3.40.50.300">
    <property type="entry name" value="P-loop containing nucleotide triphosphate hydrolases"/>
    <property type="match status" value="1"/>
</dbReference>
<evidence type="ECO:0000259" key="4">
    <source>
        <dbReference type="PROSITE" id="PS50893"/>
    </source>
</evidence>
<dbReference type="PANTHER" id="PTHR24220">
    <property type="entry name" value="IMPORT ATP-BINDING PROTEIN"/>
    <property type="match status" value="1"/>
</dbReference>
<name>A0A2G9ZMJ7_9BACT</name>
<keyword evidence="2" id="KW-0547">Nucleotide-binding</keyword>
<feature type="non-terminal residue" evidence="5">
    <location>
        <position position="229"/>
    </location>
</feature>
<dbReference type="GO" id="GO:0022857">
    <property type="term" value="F:transmembrane transporter activity"/>
    <property type="evidence" value="ECO:0007669"/>
    <property type="project" value="TreeGrafter"/>
</dbReference>
<feature type="domain" description="ABC transporter" evidence="4">
    <location>
        <begin position="8"/>
        <end position="229"/>
    </location>
</feature>
<keyword evidence="1" id="KW-0813">Transport</keyword>
<dbReference type="Proteomes" id="UP000231408">
    <property type="component" value="Unassembled WGS sequence"/>
</dbReference>
<sequence>MAQANPIIKVKDLNVKYFLGRPNEISALKNITLEIYPGEFIIFFGPSGCGKSTLLYSIAGLETNITGDIYIGGKNIAKLNHRELEEFHQKRMGMIFQAYYLIDSLNVLENIILPQMAMGGEKKERERKALELLNHFGVKAQADKFPNELSGGQQQRVAISRALVNDPEILLADEPIGNLDSKAAQDVMSLLGDLNEKNKKTIILVTHNPAFLNIAHRVFYINDGAIVDM</sequence>
<dbReference type="AlphaFoldDB" id="A0A2G9ZMJ7"/>
<dbReference type="GO" id="GO:0005886">
    <property type="term" value="C:plasma membrane"/>
    <property type="evidence" value="ECO:0007669"/>
    <property type="project" value="TreeGrafter"/>
</dbReference>
<dbReference type="EMBL" id="PCSE01000092">
    <property type="protein sequence ID" value="PIP34387.1"/>
    <property type="molecule type" value="Genomic_DNA"/>
</dbReference>
<keyword evidence="3" id="KW-0067">ATP-binding</keyword>
<dbReference type="InterPro" id="IPR017871">
    <property type="entry name" value="ABC_transporter-like_CS"/>
</dbReference>
<dbReference type="FunFam" id="3.40.50.300:FF:000032">
    <property type="entry name" value="Export ABC transporter ATP-binding protein"/>
    <property type="match status" value="1"/>
</dbReference>
<dbReference type="GO" id="GO:0016887">
    <property type="term" value="F:ATP hydrolysis activity"/>
    <property type="evidence" value="ECO:0007669"/>
    <property type="project" value="InterPro"/>
</dbReference>
<dbReference type="PROSITE" id="PS00211">
    <property type="entry name" value="ABC_TRANSPORTER_1"/>
    <property type="match status" value="1"/>
</dbReference>